<sequence length="447" mass="51036">MSMIVFCGPTLSPQQALHILPADYRPPAKQGDIYLATLDHPKIIVLIDGFFESVPAVWHKEILYAMSIGIHVYGCASMGALRAAELAHFGMEGFGTVFEYYHQGILEDDDEVALVHGPAELGYPAASEPMVNLRATLSSAAENQIIDRETEAQLITALKQEWYPDRSYTQLLACAENLLSTEAWHQLKQFTESRAVDIKKQDACQLLTRLAQISDTEQLPAKQVSYHFAPTDAWERLVAELNHHRKLQQHAISPEALWRELKLDGCFFERRQQALCRKSALRSAQRHHPELEGNPKQTALLELAFQQSACVGQDVDFEQLGQWLNTQQLSMTEFDTLVNRQALLVWLSQIDHQIEDEMIDILRLDQTFADYHARMTGKQHIPQATLAALGINEEELWQWFFTERHPQKEPLNPEQCWAAFGFQSAEEMRSAVLQDYQYYHCRQSSST</sequence>
<dbReference type="InterPro" id="IPR012924">
    <property type="entry name" value="TfuA_core"/>
</dbReference>
<evidence type="ECO:0000313" key="3">
    <source>
        <dbReference type="Proteomes" id="UP000184600"/>
    </source>
</evidence>
<proteinExistence type="predicted"/>
<keyword evidence="3" id="KW-1185">Reference proteome</keyword>
<evidence type="ECO:0000259" key="1">
    <source>
        <dbReference type="Pfam" id="PF07812"/>
    </source>
</evidence>
<gene>
    <name evidence="2" type="ORF">VQ7734_04702</name>
</gene>
<dbReference type="AlphaFoldDB" id="A0A1M7Z1T6"/>
<accession>A0A1M7Z1T6</accession>
<dbReference type="Proteomes" id="UP000184600">
    <property type="component" value="Unassembled WGS sequence"/>
</dbReference>
<organism evidence="2 3">
    <name type="scientific">Vibrio quintilis</name>
    <dbReference type="NCBI Taxonomy" id="1117707"/>
    <lineage>
        <taxon>Bacteria</taxon>
        <taxon>Pseudomonadati</taxon>
        <taxon>Pseudomonadota</taxon>
        <taxon>Gammaproteobacteria</taxon>
        <taxon>Vibrionales</taxon>
        <taxon>Vibrionaceae</taxon>
        <taxon>Vibrio</taxon>
    </lineage>
</organism>
<feature type="domain" description="TfuA-like core" evidence="1">
    <location>
        <begin position="48"/>
        <end position="167"/>
    </location>
</feature>
<reference evidence="3" key="1">
    <citation type="submission" date="2016-12" db="EMBL/GenBank/DDBJ databases">
        <authorList>
            <person name="Rodrigo-Torres L."/>
            <person name="Arahal R.D."/>
            <person name="Lucena T."/>
        </authorList>
    </citation>
    <scope>NUCLEOTIDE SEQUENCE [LARGE SCALE GENOMIC DNA]</scope>
</reference>
<protein>
    <submittedName>
        <fullName evidence="2">TfuA-like protein</fullName>
    </submittedName>
</protein>
<dbReference type="EMBL" id="FRFG01000084">
    <property type="protein sequence ID" value="SHO58927.1"/>
    <property type="molecule type" value="Genomic_DNA"/>
</dbReference>
<dbReference type="STRING" id="1117707.VQ7734_04702"/>
<name>A0A1M7Z1T6_9VIBR</name>
<dbReference type="RefSeq" id="WP_073586368.1">
    <property type="nucleotide sequence ID" value="NZ_AP024897.1"/>
</dbReference>
<dbReference type="Pfam" id="PF07812">
    <property type="entry name" value="TfuA"/>
    <property type="match status" value="1"/>
</dbReference>
<evidence type="ECO:0000313" key="2">
    <source>
        <dbReference type="EMBL" id="SHO58927.1"/>
    </source>
</evidence>
<dbReference type="OrthoDB" id="118811at2"/>